<feature type="transmembrane region" description="Helical" evidence="8">
    <location>
        <begin position="41"/>
        <end position="61"/>
    </location>
</feature>
<evidence type="ECO:0000256" key="2">
    <source>
        <dbReference type="ARBA" id="ARBA00007998"/>
    </source>
</evidence>
<dbReference type="PANTHER" id="PTHR34975:SF2">
    <property type="entry name" value="SPORE GERMINATION PROTEIN A2"/>
    <property type="match status" value="1"/>
</dbReference>
<evidence type="ECO:0000256" key="6">
    <source>
        <dbReference type="ARBA" id="ARBA00022989"/>
    </source>
</evidence>
<feature type="transmembrane region" description="Helical" evidence="8">
    <location>
        <begin position="336"/>
        <end position="356"/>
    </location>
</feature>
<dbReference type="GO" id="GO:0016020">
    <property type="term" value="C:membrane"/>
    <property type="evidence" value="ECO:0007669"/>
    <property type="project" value="UniProtKB-SubCell"/>
</dbReference>
<feature type="transmembrane region" description="Helical" evidence="8">
    <location>
        <begin position="269"/>
        <end position="294"/>
    </location>
</feature>
<evidence type="ECO:0000256" key="1">
    <source>
        <dbReference type="ARBA" id="ARBA00004141"/>
    </source>
</evidence>
<feature type="transmembrane region" description="Helical" evidence="8">
    <location>
        <begin position="12"/>
        <end position="35"/>
    </location>
</feature>
<feature type="transmembrane region" description="Helical" evidence="8">
    <location>
        <begin position="214"/>
        <end position="241"/>
    </location>
</feature>
<keyword evidence="6 8" id="KW-1133">Transmembrane helix</keyword>
<evidence type="ECO:0000256" key="5">
    <source>
        <dbReference type="ARBA" id="ARBA00022692"/>
    </source>
</evidence>
<evidence type="ECO:0000256" key="7">
    <source>
        <dbReference type="ARBA" id="ARBA00023136"/>
    </source>
</evidence>
<dbReference type="Proteomes" id="UP000289856">
    <property type="component" value="Chromosome"/>
</dbReference>
<feature type="transmembrane region" description="Helical" evidence="8">
    <location>
        <begin position="187"/>
        <end position="207"/>
    </location>
</feature>
<feature type="transmembrane region" description="Helical" evidence="8">
    <location>
        <begin position="73"/>
        <end position="95"/>
    </location>
</feature>
<comment type="subcellular location">
    <subcellularLocation>
        <location evidence="1">Membrane</location>
        <topology evidence="1">Multi-pass membrane protein</topology>
    </subcellularLocation>
</comment>
<keyword evidence="7 8" id="KW-0472">Membrane</keyword>
<dbReference type="KEGG" id="cohn:KCTCHS21_44450"/>
<evidence type="ECO:0000256" key="3">
    <source>
        <dbReference type="ARBA" id="ARBA00022448"/>
    </source>
</evidence>
<keyword evidence="3" id="KW-0813">Transport</keyword>
<evidence type="ECO:0000313" key="9">
    <source>
        <dbReference type="EMBL" id="BBI35046.1"/>
    </source>
</evidence>
<dbReference type="RefSeq" id="WP_157994099.1">
    <property type="nucleotide sequence ID" value="NZ_AP019400.1"/>
</dbReference>
<dbReference type="GO" id="GO:0009847">
    <property type="term" value="P:spore germination"/>
    <property type="evidence" value="ECO:0007669"/>
    <property type="project" value="InterPro"/>
</dbReference>
<dbReference type="PANTHER" id="PTHR34975">
    <property type="entry name" value="SPORE GERMINATION PROTEIN A2"/>
    <property type="match status" value="1"/>
</dbReference>
<protein>
    <submittedName>
        <fullName evidence="9">Germination protein</fullName>
    </submittedName>
</protein>
<proteinExistence type="inferred from homology"/>
<dbReference type="EMBL" id="AP019400">
    <property type="protein sequence ID" value="BBI35046.1"/>
    <property type="molecule type" value="Genomic_DNA"/>
</dbReference>
<keyword evidence="5 8" id="KW-0812">Transmembrane</keyword>
<organism evidence="9 10">
    <name type="scientific">Cohnella abietis</name>
    <dbReference type="NCBI Taxonomy" id="2507935"/>
    <lineage>
        <taxon>Bacteria</taxon>
        <taxon>Bacillati</taxon>
        <taxon>Bacillota</taxon>
        <taxon>Bacilli</taxon>
        <taxon>Bacillales</taxon>
        <taxon>Paenibacillaceae</taxon>
        <taxon>Cohnella</taxon>
    </lineage>
</organism>
<accession>A0A3T1DAA1</accession>
<feature type="transmembrane region" description="Helical" evidence="8">
    <location>
        <begin position="107"/>
        <end position="135"/>
    </location>
</feature>
<dbReference type="OrthoDB" id="1675410at2"/>
<dbReference type="InterPro" id="IPR004761">
    <property type="entry name" value="Spore_GerAB"/>
</dbReference>
<dbReference type="Gene3D" id="1.20.1740.10">
    <property type="entry name" value="Amino acid/polyamine transporter I"/>
    <property type="match status" value="1"/>
</dbReference>
<name>A0A3T1DAA1_9BACL</name>
<feature type="transmembrane region" description="Helical" evidence="8">
    <location>
        <begin position="147"/>
        <end position="167"/>
    </location>
</feature>
<dbReference type="NCBIfam" id="TIGR00912">
    <property type="entry name" value="2A0309"/>
    <property type="match status" value="1"/>
</dbReference>
<evidence type="ECO:0000256" key="8">
    <source>
        <dbReference type="SAM" id="Phobius"/>
    </source>
</evidence>
<gene>
    <name evidence="9" type="ORF">KCTCHS21_44450</name>
</gene>
<feature type="transmembrane region" description="Helical" evidence="8">
    <location>
        <begin position="306"/>
        <end position="324"/>
    </location>
</feature>
<evidence type="ECO:0000256" key="4">
    <source>
        <dbReference type="ARBA" id="ARBA00022544"/>
    </source>
</evidence>
<sequence>MEGSIRISNFQLLSLVVIASIGTSSLYAPAVISQYAGRNCWYLVVVGGFVALFNMAVFLWLNRIYPDKNIIKICIHVLGPWLGSGVAALFIFFFMDVSSWVLREFSQFFIIALNPIIPQLWYLFAGVIMCAYAVFHGLEAFARVSEIIIFIMLATFVVIYLLLINQYHPEYLLPVMEEGLLKPLKGLMLTTSWFGDLMFVSMIIQHVRKTKHTVFYAFGAVGITVILLLMSVLSCTLLFGAETTATFTYPSVSLIQNIKLFSNIERFDAALVIVWVMCSFIKISVYFWSAIQGLSDLLRLRKPRMLIFPLAIGFVICSKFKVWGLIELATFYDKQAWYFVIFQLFIPVLLLLFALIKEKFTKKEVK</sequence>
<keyword evidence="10" id="KW-1185">Reference proteome</keyword>
<keyword evidence="4" id="KW-0309">Germination</keyword>
<dbReference type="AlphaFoldDB" id="A0A3T1DAA1"/>
<evidence type="ECO:0000313" key="10">
    <source>
        <dbReference type="Proteomes" id="UP000289856"/>
    </source>
</evidence>
<comment type="similarity">
    <text evidence="2">Belongs to the amino acid-polyamine-organocation (APC) superfamily. Spore germination protein (SGP) (TC 2.A.3.9) family.</text>
</comment>
<reference evidence="9 10" key="1">
    <citation type="submission" date="2019-01" db="EMBL/GenBank/DDBJ databases">
        <title>Complete genome sequence of Cohnella hallensis HS21 isolated from Korean fir (Abies koreana) rhizospheric soil.</title>
        <authorList>
            <person name="Jiang L."/>
            <person name="Kang S.W."/>
            <person name="Kim S."/>
            <person name="Jung J."/>
            <person name="Kim C.Y."/>
            <person name="Kim D.H."/>
            <person name="Kim S.W."/>
            <person name="Lee J."/>
        </authorList>
    </citation>
    <scope>NUCLEOTIDE SEQUENCE [LARGE SCALE GENOMIC DNA]</scope>
    <source>
        <strain evidence="9 10">HS21</strain>
    </source>
</reference>
<dbReference type="Pfam" id="PF03845">
    <property type="entry name" value="Spore_permease"/>
    <property type="match status" value="1"/>
</dbReference>